<accession>A0ABU0RYS1</accession>
<sequence>MASPDDWTKVGYNGNPVSGNPGVIDDIARDFRHLQDLAAEAARGLDAFLLKSENGGFEGQTADGLRDYIKRELRTTFVPNIQRSFDQAASAAERYANALRDAQGRADSAARRGGAVAIPPAGVVASDAPPPWEAALGLVSRKKALPPELAAAKNDVRAEVDFITGEAKILENALEDAAKLVSKPVPKPRKSGWQKFWQALEIIALVVSILAIVFTGPLGLMALGLNAALFLKAVADYASGKTDARGLGLAALGLFAPSTKGLTTFGKMAGLFKTAAAAGARGLRTGGRAIPRILAGSGHLVLQGGKLLLRPDTLAVMTGQALTRFGGLAGRGLSRVPGLTARATRMLGGALRSLPGFLKGTWQQGRFALRRDFFMSTAFVGGSTAKRLGVYAVINAGRAFDLAVSAVLPVRYGELAAFGYRGAFRMGFLERGLLMRPSVGRSISRGTGAAGGSVFDLTKKGLYTPGAGRPGEDIGKLVLPGTEAWDDAIGDLAEFVPPPTAVPRTPGVSSLSPVSGISRATPGRFSNGLDDLAEPTFFNDLDTAGSSFGRPLGEQGIDVLDLEPGGLLPPQMRQTLDTLDTLDELGSASVPGPRSALLEQPQSALTRLRHLDTVMGLDRTGAGLLKPVDDLADLGLDGDFGGLSAVQVGKILDGEIDLVKVTPDGVVLRIGKTDPVDLQVRLKGEVTVRVLDPAETVAGLPSFAGTVAGPHTAGPGIKLDDLVRLLPDAGGDIRRARELLGLGPVRTGHVAGAATAPSGFPPLTLREVITGGEVGRTATERFHAWLRVQDAEIGLDTAGRELSRLSELPDVPPLNRAQAELDLSAAELRFNEARMDFEDLGLNLDTVRQNVTVMMARIDGPGANLPIGELHLTNELGHPTGQWITFEGGETVTWVVRSETGIVPGIRVERVDDGFLLTGTDGIVTKIGPEGQALHPELPLHPQSLPGPSAPQRVVGPQDLPVAPAVPAPSVPQVHWLVRQDIDFTAQSLKSGLKTRLTEEGLVPVRVDGTVTPLQAVTTVNAKAFKENSPFTAFSPPATLAKPYGTNEIGLDLAALSRDIRVGADSVKDVEIVSNAQLQRAILDEIRQRVGNPQLDVPPHFTHTTGNKDIQNLLTGEYGITKGIATKVTPDIKALLQVRRDNTWLVRGAVPREYLTGPYPAADSLKFVPDAPSTPLAPVSDLLDSAGRASGSGLPSVDLPNLAPRPDHSFINRFELEELRGVRLVRQDNVPFQRILDVDKGLVKSHFDPAVGMIPANPTGLTSAFDHVRGAQNIKLKSDSPFTSFAEATNDGHKVYGNFEFTLDAHRLGADIKAGRLADVGILPARDLQQLIREQLDWTIRKQLDFGSLRADSSTQDVIRFLKQNDVKLVGRGGKDMTTRIAHDVRALLNTTRDQEWLVKGVIPRAYLDGPNPTAAEVGAGHVLDEAAGDLRPVATVKADFAPKPVVVELRGLEGMNSGSLPTPRVGALTLLDDLKRPTGQWITFEPGAEINWALHDGNGLVPGTSVRMGDDGFVVHSPEGVYGVGPTGERITMESPADVHMTVESPADVHMTVESPADVHMTVESPAVPRPADLGVPTDLAITRLTPFDGAHLSGVGDLAGRELRITHVTALDGSPGPFRLDVEAARVPPSRGVPDGGPRFTVEGLADGGFRVTDPAGTARWEFDAGGAFAARETALVDHDLGLPSDLWFRVTKTSVAPDGTTSRFVGLVGRDSVSSAVSDSFRLTSAERSLQERLPGGFTLTESVTGGRFHFDAHGTLMFRDLPARDGSGFLRFTEGTPGVPPTRLDDLDGASGHFTDGSLDDLTRIFHRTLDEASGVTRAVPDADGLTLGNLRLPDGTVSGLGADSLPELDDAALRARLDEHWQTLLDAQPVIRPSGVDDLADFEIRTVRVPGTDTEGTRLALELVHRDLAADSALRGADFSVERMSGGEYLVTHPTGNTSWMFDDQGHFLARETVLSGDGLPTDLPIVVRMVTGAGGEALTDVEVRGTSGVLNSMPLTPTEGALAGHLPGGFTLTDTVTGSRFHFDRTGRLAFRDLPARDGSGFLRFTEGAPGTPPTRLVDPLSERFPLTSVPEEGFPDEDFGDVAHIFERTLDEAAGTPHVPEGAATDLSDIAPAMDFLHAGADSPAFRTPDLPQIQQLAADATQSLDRFGLGPGLLHDQLRAMTSQAHLGIRQGAATTLREYLDLPLALRLEDLRSEAGRALGDFTVTPTPHGGPGGSRYTVTHTGTDLSTGFGPNGERLHQEIFLRGGPDGVDGLKVQITGRTAEGGSWTSDAFTFVGAHPADDTLAITRLAPEAPAELRGGFTITDASGVTKWHYGPEGMAALRDVRLPADRGGLRFDVGAPHGVPGALDRAGLTSTALRVERLDDGRIALTSTGAAAHTLERAVFDSDGGRLLEEFLAVRGKAGGFTGEFWKIDHAAGKAVRTDGDGIALTGTFHTATVERSGTGQFRLTSTSQGKVPLFEREVLRNGNTLHIDWRPSGRARWSEFDAAGNRLRHGLRIGDVNQRTFHDVTTGTWRPLNTVDVRTYDKAVDGGLVRAEKGADGHWTWQRFDKSGAEVLSGERHWSWNHVAFQDTYRDPATGLETVAQQRGQTWPFGGLHGSGMYKEHTFLPGHAPAGARIDPGDYTGFGPVNAQIERMEALADGGSLRVARFADMRPPAFMWKGAAGRNPFDGFFRDLFGGESLNRVSYWTETATDGTKLTGVRLHPTGSNWVDLDQYGRVVREVRKLENGHVIEVGRGLETPSRWAPAPEYHSGASYELHWKDTTSGQSGIRHVDGDGRWKDVFTDPQGIERVRLRGEGVGAGTREYLYEAPTTEELRLHDNAGVWVDRNAVQHLSGRRDLVDGRIVESSGNPYRSRWTWKAYDPAAPETVVGEGLRKQNRGSVYALPWDDSFKDFDLAGNLVRERNATDTGSSWIDAVKQPDGTWKWTKRADDGTVHSEGVRVHDDLDAGRWRDLVDDQVVRQRVGERVREFTYEIVTPDPVPPPAPRPTMGTLRDLLDASGRHEAPATAEAGRLTLRDLLADASRHFETPVTVRVDPDVWKEFDAGKVFREKVSVDGVPGRYRVIDKQWGQWAEFQNSHLVQWRTVDGRVWSTDAFGRFGTSGRARILQFLEGGLPRIGGEIGLPGARGWARVGREADFRGMDVEIMGHLREIQDIRHAPFTGFRNGDVVEMPMWQRELRSGLTSFGTGFVTDLTAGLAITAATNNGTVTDIDVYKALLSGTVGGTFSSGLNLLYNQTRLGLLKTHMGVSDWGGHPNQTMATQTDDWATEFAAQDKATRWRSATYANTVGLATGALSGFVSTAISSAVFGVNGHEIKGWDALKAGAWGAAGSLFGGVSTGLARSAWHLSTGSRVFHKGGLGELGMNWVESALSRYISYEITQAAGKYGGDLPGPGRAFPRVPPAPPLPPLPPPPPPAQPAPDRPASPTT</sequence>
<evidence type="ECO:0000313" key="3">
    <source>
        <dbReference type="EMBL" id="MDQ0937133.1"/>
    </source>
</evidence>
<evidence type="ECO:0000256" key="1">
    <source>
        <dbReference type="SAM" id="MobiDB-lite"/>
    </source>
</evidence>
<evidence type="ECO:0000256" key="2">
    <source>
        <dbReference type="SAM" id="Phobius"/>
    </source>
</evidence>
<name>A0ABU0RYS1_9ACTN</name>
<dbReference type="Proteomes" id="UP001223072">
    <property type="component" value="Unassembled WGS sequence"/>
</dbReference>
<proteinExistence type="predicted"/>
<keyword evidence="2" id="KW-0472">Membrane</keyword>
<dbReference type="EMBL" id="JAUSZS010000008">
    <property type="protein sequence ID" value="MDQ0937133.1"/>
    <property type="molecule type" value="Genomic_DNA"/>
</dbReference>
<dbReference type="RefSeq" id="WP_307630425.1">
    <property type="nucleotide sequence ID" value="NZ_JAUSZS010000008.1"/>
</dbReference>
<evidence type="ECO:0000313" key="4">
    <source>
        <dbReference type="Proteomes" id="UP001223072"/>
    </source>
</evidence>
<reference evidence="3 4" key="1">
    <citation type="submission" date="2023-07" db="EMBL/GenBank/DDBJ databases">
        <title>Comparative genomics of wheat-associated soil bacteria to identify genetic determinants of phenazine resistance.</title>
        <authorList>
            <person name="Mouncey N."/>
        </authorList>
    </citation>
    <scope>NUCLEOTIDE SEQUENCE [LARGE SCALE GENOMIC DNA]</scope>
    <source>
        <strain evidence="3 4">W2I16</strain>
    </source>
</reference>
<keyword evidence="4" id="KW-1185">Reference proteome</keyword>
<keyword evidence="2" id="KW-1133">Transmembrane helix</keyword>
<feature type="transmembrane region" description="Helical" evidence="2">
    <location>
        <begin position="199"/>
        <end position="225"/>
    </location>
</feature>
<comment type="caution">
    <text evidence="3">The sequence shown here is derived from an EMBL/GenBank/DDBJ whole genome shotgun (WGS) entry which is preliminary data.</text>
</comment>
<protein>
    <submittedName>
        <fullName evidence="3">Uncharacterized protein</fullName>
    </submittedName>
</protein>
<keyword evidence="2" id="KW-0812">Transmembrane</keyword>
<feature type="compositionally biased region" description="Pro residues" evidence="1">
    <location>
        <begin position="3412"/>
        <end position="3441"/>
    </location>
</feature>
<organism evidence="3 4">
    <name type="scientific">Streptomyces turgidiscabies</name>
    <dbReference type="NCBI Taxonomy" id="85558"/>
    <lineage>
        <taxon>Bacteria</taxon>
        <taxon>Bacillati</taxon>
        <taxon>Actinomycetota</taxon>
        <taxon>Actinomycetes</taxon>
        <taxon>Kitasatosporales</taxon>
        <taxon>Streptomycetaceae</taxon>
        <taxon>Streptomyces</taxon>
    </lineage>
</organism>
<feature type="region of interest" description="Disordered" evidence="1">
    <location>
        <begin position="3401"/>
        <end position="3441"/>
    </location>
</feature>
<gene>
    <name evidence="3" type="ORF">QFZ49_007108</name>
</gene>